<name>A0A1Q8R9M2_9PEZI</name>
<keyword evidence="1" id="KW-0732">Signal</keyword>
<proteinExistence type="predicted"/>
<dbReference type="Proteomes" id="UP000186583">
    <property type="component" value="Unassembled WGS sequence"/>
</dbReference>
<evidence type="ECO:0000256" key="1">
    <source>
        <dbReference type="SAM" id="SignalP"/>
    </source>
</evidence>
<dbReference type="InterPro" id="IPR029226">
    <property type="entry name" value="Ecp2-like"/>
</dbReference>
<dbReference type="Pfam" id="PF14856">
    <property type="entry name" value="Hce2"/>
    <property type="match status" value="2"/>
</dbReference>
<evidence type="ECO:0000313" key="3">
    <source>
        <dbReference type="EMBL" id="OLN81037.1"/>
    </source>
</evidence>
<gene>
    <name evidence="3" type="ORF">CCHL11_09420</name>
</gene>
<evidence type="ECO:0000313" key="4">
    <source>
        <dbReference type="Proteomes" id="UP000186583"/>
    </source>
</evidence>
<feature type="domain" description="Ecp2 effector protein-like" evidence="2">
    <location>
        <begin position="512"/>
        <end position="608"/>
    </location>
</feature>
<comment type="caution">
    <text evidence="3">The sequence shown here is derived from an EMBL/GenBank/DDBJ whole genome shotgun (WGS) entry which is preliminary data.</text>
</comment>
<dbReference type="AlphaFoldDB" id="A0A1Q8R9M2"/>
<evidence type="ECO:0000259" key="2">
    <source>
        <dbReference type="Pfam" id="PF14856"/>
    </source>
</evidence>
<feature type="signal peptide" evidence="1">
    <location>
        <begin position="1"/>
        <end position="17"/>
    </location>
</feature>
<feature type="chain" id="PRO_5012977339" description="Ecp2 effector protein-like domain-containing protein" evidence="1">
    <location>
        <begin position="18"/>
        <end position="626"/>
    </location>
</feature>
<keyword evidence="4" id="KW-1185">Reference proteome</keyword>
<reference evidence="3 4" key="1">
    <citation type="submission" date="2016-11" db="EMBL/GenBank/DDBJ databases">
        <title>Draft Genome Assembly of Colletotrichum chlorophyti a pathogen of herbaceous plants.</title>
        <authorList>
            <person name="Gan P."/>
            <person name="Narusaka M."/>
            <person name="Tsushima A."/>
            <person name="Narusaka Y."/>
            <person name="Takano Y."/>
            <person name="Shirasu K."/>
        </authorList>
    </citation>
    <scope>NUCLEOTIDE SEQUENCE [LARGE SCALE GENOMIC DNA]</scope>
    <source>
        <strain evidence="3 4">NTL11</strain>
    </source>
</reference>
<dbReference type="OrthoDB" id="4810152at2759"/>
<protein>
    <recommendedName>
        <fullName evidence="2">Ecp2 effector protein-like domain-containing protein</fullName>
    </recommendedName>
</protein>
<dbReference type="EMBL" id="MPGH01000265">
    <property type="protein sequence ID" value="OLN81037.1"/>
    <property type="molecule type" value="Genomic_DNA"/>
</dbReference>
<organism evidence="3 4">
    <name type="scientific">Colletotrichum chlorophyti</name>
    <dbReference type="NCBI Taxonomy" id="708187"/>
    <lineage>
        <taxon>Eukaryota</taxon>
        <taxon>Fungi</taxon>
        <taxon>Dikarya</taxon>
        <taxon>Ascomycota</taxon>
        <taxon>Pezizomycotina</taxon>
        <taxon>Sordariomycetes</taxon>
        <taxon>Hypocreomycetidae</taxon>
        <taxon>Glomerellales</taxon>
        <taxon>Glomerellaceae</taxon>
        <taxon>Colletotrichum</taxon>
    </lineage>
</organism>
<feature type="domain" description="Ecp2 effector protein-like" evidence="2">
    <location>
        <begin position="90"/>
        <end position="190"/>
    </location>
</feature>
<sequence length="626" mass="69050">MRKTIALVLALATHALAAAIPEAVVTTKNSAFLPASREIPFKAANGSDLVFNLGEGLGVDFGLVDPAHNDTTPLSKNINISPVHDTVELCSVRASQNDAPGAGMPRRDDCQALHDFLKGHKVFVYFEKFDVDTNRWAEIFWVGTCAFRAKTSLHNVVFANGDAVRFLDRALSRPAWTVNGRIAASGEADCTVIDGGSGIGTMFWRLQQRGPIPQLASVVAADRQSLSPGLHARDAQLSTHGNTRGREPFVVESFDMIPRNTSAYVFNSTSHNVSEAGASSDTILAKRYDIKTTNAPEGPYCNALWMSTDWDQKNVPRKEHCQRLLRFVSTNNAVVIFEERDIDYWARFAAHETCGIMYKTKEAGIKLSARDMAGFLDRALDWSVALTKDGGLKAAMGTRCGPNPDAMVDGMFSLFWRDPTLPAASNAHTQIKERDMVEVESTKELPPPLNEPTALPDADPSVAWADYNFTDKDGSNVTVQLNTRGLTMFSDYDKIEARLERSDTPLDPSKRCTGEASYLGGAHPDSALVSDCVKLRNFLNTCRFYWRLNREGHGAITPLAKVDTCHLAYGDNEDSIFSTMDAEVLLTGAIDKLDNPKGRMRGWGRMWCNCPEQFDEKSLAHWKIYP</sequence>
<accession>A0A1Q8R9M2</accession>